<dbReference type="WBParaSite" id="PTRK_0001679100.1">
    <property type="protein sequence ID" value="PTRK_0001679100.1"/>
    <property type="gene ID" value="PTRK_0001679100"/>
</dbReference>
<dbReference type="Proteomes" id="UP000038045">
    <property type="component" value="Unplaced"/>
</dbReference>
<keyword evidence="2" id="KW-1185">Reference proteome</keyword>
<dbReference type="Gene3D" id="3.30.710.10">
    <property type="entry name" value="Potassium Channel Kv1.1, Chain A"/>
    <property type="match status" value="1"/>
</dbReference>
<evidence type="ECO:0000256" key="1">
    <source>
        <dbReference type="SAM" id="MobiDB-lite"/>
    </source>
</evidence>
<reference evidence="3" key="1">
    <citation type="submission" date="2017-02" db="UniProtKB">
        <authorList>
            <consortium name="WormBaseParasite"/>
        </authorList>
    </citation>
    <scope>IDENTIFICATION</scope>
</reference>
<accession>A0A0N5A506</accession>
<dbReference type="AlphaFoldDB" id="A0A0N5A506"/>
<proteinExistence type="predicted"/>
<name>A0A0N5A506_PARTI</name>
<evidence type="ECO:0000313" key="3">
    <source>
        <dbReference type="WBParaSite" id="PTRK_0001679100.1"/>
    </source>
</evidence>
<protein>
    <submittedName>
        <fullName evidence="3">BTB domain-containing protein</fullName>
    </submittedName>
</protein>
<dbReference type="InterPro" id="IPR011333">
    <property type="entry name" value="SKP1/BTB/POZ_sf"/>
</dbReference>
<feature type="compositionally biased region" description="Low complexity" evidence="1">
    <location>
        <begin position="326"/>
        <end position="342"/>
    </location>
</feature>
<feature type="region of interest" description="Disordered" evidence="1">
    <location>
        <begin position="316"/>
        <end position="386"/>
    </location>
</feature>
<feature type="compositionally biased region" description="Basic and acidic residues" evidence="1">
    <location>
        <begin position="354"/>
        <end position="366"/>
    </location>
</feature>
<evidence type="ECO:0000313" key="2">
    <source>
        <dbReference type="Proteomes" id="UP000038045"/>
    </source>
</evidence>
<organism evidence="2 3">
    <name type="scientific">Parastrongyloides trichosuri</name>
    <name type="common">Possum-specific nematode worm</name>
    <dbReference type="NCBI Taxonomy" id="131310"/>
    <lineage>
        <taxon>Eukaryota</taxon>
        <taxon>Metazoa</taxon>
        <taxon>Ecdysozoa</taxon>
        <taxon>Nematoda</taxon>
        <taxon>Chromadorea</taxon>
        <taxon>Rhabditida</taxon>
        <taxon>Tylenchina</taxon>
        <taxon>Panagrolaimomorpha</taxon>
        <taxon>Strongyloidoidea</taxon>
        <taxon>Strongyloididae</taxon>
        <taxon>Parastrongyloides</taxon>
    </lineage>
</organism>
<feature type="compositionally biased region" description="Polar residues" evidence="1">
    <location>
        <begin position="367"/>
        <end position="379"/>
    </location>
</feature>
<sequence length="484" mass="55867">MSNNTINIRSDNQGKIHIVSTAHCDEFKNYMSNCAKKRQEIPRNNDIIFECQGRKYTLNQTIALANSKLLRMWSSTMKNDSFTVDLNSCKCDAVESALKLLQTGTLTISDDKVLDVYKVLVKLECQTQEEDFYNYINRCIIGKQGNTVSPYQQPMRYSEASDNRMCTGLLQKIIQDVGNVQRSINLLTEQRYDHGMDKKTISDLPDVNMNVSAPETQLIVGKKVYDYRDIEEIRKLPDLFKKKNNIVVGKKNFTSSEIRDLKKLPEITDYEGAKIVVGKKVYDICDVEDFKKLPNYFEKIKESQEYNDQKNDVFANFSRSDRSQKSNRSQRSNSLSSSSSRNPFGLKKLRRNEKRQSKNFEKKDNTKLVQQNKYNSNVITPPGQGNYITSEINPSDQHYSIRDSTAYENHQLTSRFNTNSLKDKSPYYRSTNKNLSNKSNTNALNERKVQDSNDVVFVPPIDFFKNNYNGPNYDDKGGKKFSRK</sequence>